<evidence type="ECO:0000256" key="14">
    <source>
        <dbReference type="SAM" id="MobiDB-lite"/>
    </source>
</evidence>
<keyword evidence="11 13" id="KW-0472">Membrane</keyword>
<evidence type="ECO:0000256" key="13">
    <source>
        <dbReference type="RuleBase" id="RU362101"/>
    </source>
</evidence>
<feature type="region of interest" description="Disordered" evidence="14">
    <location>
        <begin position="217"/>
        <end position="238"/>
    </location>
</feature>
<evidence type="ECO:0000256" key="2">
    <source>
        <dbReference type="ARBA" id="ARBA00004651"/>
    </source>
</evidence>
<feature type="transmembrane region" description="Helical" evidence="13">
    <location>
        <begin position="270"/>
        <end position="292"/>
    </location>
</feature>
<feature type="transmembrane region" description="Helical" evidence="13">
    <location>
        <begin position="126"/>
        <end position="151"/>
    </location>
</feature>
<keyword evidence="5" id="KW-1003">Cell membrane</keyword>
<reference evidence="16 17" key="1">
    <citation type="journal article" date="2014" name="Genome Announc.">
        <title>Complete Genome Sequence of Hyphomicrobium nitrativorans Strain NL23, a Denitrifying Bacterium Isolated from Biofilm of a Methanol-Fed Denitrification System Treating Seawater at the Montreal Biodome.</title>
        <authorList>
            <person name="Martineau C."/>
            <person name="Villeneuve C."/>
            <person name="Mauffrey F."/>
            <person name="Villemur R."/>
        </authorList>
    </citation>
    <scope>NUCLEOTIDE SEQUENCE [LARGE SCALE GENOMIC DNA]</scope>
    <source>
        <strain evidence="16">NL23</strain>
    </source>
</reference>
<dbReference type="PANTHER" id="PTHR40659:SF1">
    <property type="entry name" value="NICKEL_COBALT EFFLUX SYSTEM RCNA"/>
    <property type="match status" value="1"/>
</dbReference>
<feature type="transmembrane region" description="Helical" evidence="13">
    <location>
        <begin position="85"/>
        <end position="105"/>
    </location>
</feature>
<dbReference type="PATRIC" id="fig|1029756.8.peg.1575"/>
<keyword evidence="8 13" id="KW-1133">Transmembrane helix</keyword>
<comment type="subcellular location">
    <subcellularLocation>
        <location evidence="2 13">Cell membrane</location>
        <topology evidence="2 13">Multi-pass membrane protein</topology>
    </subcellularLocation>
</comment>
<keyword evidence="17" id="KW-1185">Reference proteome</keyword>
<evidence type="ECO:0000256" key="10">
    <source>
        <dbReference type="ARBA" id="ARBA00023112"/>
    </source>
</evidence>
<dbReference type="GO" id="GO:0046583">
    <property type="term" value="F:monoatomic cation efflux transmembrane transporter activity"/>
    <property type="evidence" value="ECO:0007669"/>
    <property type="project" value="TreeGrafter"/>
</dbReference>
<dbReference type="STRING" id="1029756.W911_07525"/>
<evidence type="ECO:0000313" key="16">
    <source>
        <dbReference type="EMBL" id="AHB48270.1"/>
    </source>
</evidence>
<dbReference type="GO" id="GO:0006824">
    <property type="term" value="P:cobalt ion transport"/>
    <property type="evidence" value="ECO:0007669"/>
    <property type="project" value="UniProtKB-KW"/>
</dbReference>
<dbReference type="OrthoDB" id="9812956at2"/>
<keyword evidence="4 13" id="KW-0813">Transport</keyword>
<dbReference type="HOGENOM" id="CLU_058605_0_2_5"/>
<keyword evidence="7 13" id="KW-0812">Transmembrane</keyword>
<dbReference type="Proteomes" id="UP000018542">
    <property type="component" value="Chromosome"/>
</dbReference>
<evidence type="ECO:0000256" key="15">
    <source>
        <dbReference type="SAM" id="SignalP"/>
    </source>
</evidence>
<feature type="signal peptide" evidence="15">
    <location>
        <begin position="1"/>
        <end position="22"/>
    </location>
</feature>
<dbReference type="GO" id="GO:0010045">
    <property type="term" value="P:response to nickel cation"/>
    <property type="evidence" value="ECO:0007669"/>
    <property type="project" value="TreeGrafter"/>
</dbReference>
<gene>
    <name evidence="16" type="ORF">W911_07525</name>
</gene>
<evidence type="ECO:0000256" key="9">
    <source>
        <dbReference type="ARBA" id="ARBA00023065"/>
    </source>
</evidence>
<proteinExistence type="inferred from homology"/>
<dbReference type="InterPro" id="IPR051224">
    <property type="entry name" value="NiCoT_RcnA"/>
</dbReference>
<dbReference type="EMBL" id="CP006912">
    <property type="protein sequence ID" value="AHB48270.1"/>
    <property type="molecule type" value="Genomic_DNA"/>
</dbReference>
<comment type="similarity">
    <text evidence="13">Belongs to the NiCoT transporter (TC 2.A.52) family.</text>
</comment>
<dbReference type="PANTHER" id="PTHR40659">
    <property type="entry name" value="NICKEL/COBALT EFFLUX SYSTEM RCNA"/>
    <property type="match status" value="1"/>
</dbReference>
<evidence type="ECO:0000256" key="11">
    <source>
        <dbReference type="ARBA" id="ARBA00023136"/>
    </source>
</evidence>
<evidence type="ECO:0000256" key="1">
    <source>
        <dbReference type="ARBA" id="ARBA00002510"/>
    </source>
</evidence>
<dbReference type="RefSeq" id="WP_023786893.1">
    <property type="nucleotide sequence ID" value="NC_022997.1"/>
</dbReference>
<dbReference type="InterPro" id="IPR011541">
    <property type="entry name" value="Ni/Co_transpt_high_affinity"/>
</dbReference>
<keyword evidence="6" id="KW-0533">Nickel</keyword>
<feature type="chain" id="PRO_5004740562" description="Nickel/cobalt efflux system" evidence="15">
    <location>
        <begin position="23"/>
        <end position="374"/>
    </location>
</feature>
<dbReference type="AlphaFoldDB" id="V5SDZ2"/>
<dbReference type="Pfam" id="PF03824">
    <property type="entry name" value="NicO"/>
    <property type="match status" value="1"/>
</dbReference>
<organism evidence="16 17">
    <name type="scientific">Hyphomicrobium nitrativorans NL23</name>
    <dbReference type="NCBI Taxonomy" id="1029756"/>
    <lineage>
        <taxon>Bacteria</taxon>
        <taxon>Pseudomonadati</taxon>
        <taxon>Pseudomonadota</taxon>
        <taxon>Alphaproteobacteria</taxon>
        <taxon>Hyphomicrobiales</taxon>
        <taxon>Hyphomicrobiaceae</taxon>
        <taxon>Hyphomicrobium</taxon>
    </lineage>
</organism>
<feature type="transmembrane region" description="Helical" evidence="13">
    <location>
        <begin position="298"/>
        <end position="322"/>
    </location>
</feature>
<accession>V5SDZ2</accession>
<feature type="transmembrane region" description="Helical" evidence="13">
    <location>
        <begin position="163"/>
        <end position="182"/>
    </location>
</feature>
<keyword evidence="3" id="KW-0171">Cobalt transport</keyword>
<evidence type="ECO:0000256" key="12">
    <source>
        <dbReference type="ARBA" id="ARBA00023285"/>
    </source>
</evidence>
<keyword evidence="15" id="KW-0732">Signal</keyword>
<dbReference type="GO" id="GO:0032025">
    <property type="term" value="P:response to cobalt ion"/>
    <property type="evidence" value="ECO:0007669"/>
    <property type="project" value="TreeGrafter"/>
</dbReference>
<evidence type="ECO:0000313" key="17">
    <source>
        <dbReference type="Proteomes" id="UP000018542"/>
    </source>
</evidence>
<sequence length="374" mass="39398">MRIQSLIGALFVCLAVSWSALAQSDTRPSPFGIPVPGQAQGQSPQTAERSVLRDAWSWLLMQQQRLNREMAAAVRQMKSGSVLDATLLLAFIGFSYGVLHAAGPGHGKAVISSYVLANHETVRRGILLSFLAAFIQALSAIAIVGLLAVALNATRVEINAAEGWIETISWAFVALIGAWLLYSQIAALVRRRSERQAVASTAHTHTHGASCCGHDHDHEHDHRHDHGHRHAHDHEHTHKSQDAHAACETCGHAHIPDPTQLRGPMSWSKALAIAFSVGIRPCTGAILILVFALSQGLLLAGVFATFAMAFGTAITVSVLAALAVGSRELAKRMAGGDGRLAGFVTSGIGIGGAALVFVLGASFFVGSLGPGGPL</sequence>
<evidence type="ECO:0000256" key="6">
    <source>
        <dbReference type="ARBA" id="ARBA00022596"/>
    </source>
</evidence>
<dbReference type="KEGG" id="hni:W911_07525"/>
<dbReference type="GO" id="GO:0005886">
    <property type="term" value="C:plasma membrane"/>
    <property type="evidence" value="ECO:0007669"/>
    <property type="project" value="UniProtKB-SubCell"/>
</dbReference>
<name>V5SDZ2_9HYPH</name>
<evidence type="ECO:0000256" key="5">
    <source>
        <dbReference type="ARBA" id="ARBA00022475"/>
    </source>
</evidence>
<evidence type="ECO:0000256" key="8">
    <source>
        <dbReference type="ARBA" id="ARBA00022989"/>
    </source>
</evidence>
<feature type="transmembrane region" description="Helical" evidence="13">
    <location>
        <begin position="343"/>
        <end position="365"/>
    </location>
</feature>
<keyword evidence="12" id="KW-0170">Cobalt</keyword>
<keyword evidence="10" id="KW-0921">Nickel transport</keyword>
<comment type="function">
    <text evidence="1">Efflux system for nickel and cobalt.</text>
</comment>
<keyword evidence="9" id="KW-0406">Ion transport</keyword>
<evidence type="ECO:0000256" key="3">
    <source>
        <dbReference type="ARBA" id="ARBA00022426"/>
    </source>
</evidence>
<evidence type="ECO:0000256" key="7">
    <source>
        <dbReference type="ARBA" id="ARBA00022692"/>
    </source>
</evidence>
<dbReference type="GO" id="GO:0015099">
    <property type="term" value="F:nickel cation transmembrane transporter activity"/>
    <property type="evidence" value="ECO:0007669"/>
    <property type="project" value="UniProtKB-UniRule"/>
</dbReference>
<evidence type="ECO:0000256" key="4">
    <source>
        <dbReference type="ARBA" id="ARBA00022448"/>
    </source>
</evidence>
<protein>
    <recommendedName>
        <fullName evidence="13">Nickel/cobalt efflux system</fullName>
    </recommendedName>
</protein>